<keyword evidence="2" id="KW-0521">NADP</keyword>
<dbReference type="AlphaFoldDB" id="A0A6G9Y5K7"/>
<dbReference type="CDD" id="cd05324">
    <property type="entry name" value="carb_red_PTCR-like_SDR_c"/>
    <property type="match status" value="1"/>
</dbReference>
<evidence type="ECO:0000256" key="1">
    <source>
        <dbReference type="ARBA" id="ARBA00006484"/>
    </source>
</evidence>
<dbReference type="EMBL" id="CP046172">
    <property type="protein sequence ID" value="QIS08469.1"/>
    <property type="molecule type" value="Genomic_DNA"/>
</dbReference>
<dbReference type="InterPro" id="IPR045313">
    <property type="entry name" value="CBR1-like"/>
</dbReference>
<keyword evidence="6" id="KW-1185">Reference proteome</keyword>
<evidence type="ECO:0000313" key="6">
    <source>
        <dbReference type="Proteomes" id="UP000503540"/>
    </source>
</evidence>
<name>A0A6G9Y5K7_9NOCA</name>
<dbReference type="PANTHER" id="PTHR43490:SF99">
    <property type="entry name" value="SHORT-CHAIN DEHYDROGENASE_REDUCTASE"/>
    <property type="match status" value="1"/>
</dbReference>
<dbReference type="PRINTS" id="PR00080">
    <property type="entry name" value="SDRFAMILY"/>
</dbReference>
<dbReference type="Proteomes" id="UP000503540">
    <property type="component" value="Chromosome"/>
</dbReference>
<protein>
    <submittedName>
        <fullName evidence="5">SDR family NAD(P)-dependent oxidoreductase</fullName>
    </submittedName>
</protein>
<evidence type="ECO:0000313" key="5">
    <source>
        <dbReference type="EMBL" id="QIS08469.1"/>
    </source>
</evidence>
<reference evidence="5 6" key="1">
    <citation type="journal article" date="2019" name="ACS Chem. Biol.">
        <title>Identification and Mobilization of a Cryptic Antibiotic Biosynthesis Gene Locus from a Human-Pathogenic Nocardia Isolate.</title>
        <authorList>
            <person name="Herisse M."/>
            <person name="Ishida K."/>
            <person name="Porter J.L."/>
            <person name="Howden B."/>
            <person name="Hertweck C."/>
            <person name="Stinear T.P."/>
            <person name="Pidot S.J."/>
        </authorList>
    </citation>
    <scope>NUCLEOTIDE SEQUENCE [LARGE SCALE GENOMIC DNA]</scope>
    <source>
        <strain evidence="5 6">AUSMDU00012717</strain>
    </source>
</reference>
<comment type="similarity">
    <text evidence="1 4">Belongs to the short-chain dehydrogenases/reductases (SDR) family.</text>
</comment>
<dbReference type="KEGG" id="nah:F5544_02745"/>
<dbReference type="Gene3D" id="3.40.50.720">
    <property type="entry name" value="NAD(P)-binding Rossmann-like Domain"/>
    <property type="match status" value="1"/>
</dbReference>
<evidence type="ECO:0000256" key="2">
    <source>
        <dbReference type="ARBA" id="ARBA00022857"/>
    </source>
</evidence>
<dbReference type="PROSITE" id="PS00061">
    <property type="entry name" value="ADH_SHORT"/>
    <property type="match status" value="1"/>
</dbReference>
<dbReference type="InterPro" id="IPR020904">
    <property type="entry name" value="Sc_DH/Rdtase_CS"/>
</dbReference>
<gene>
    <name evidence="5" type="ORF">F5544_02745</name>
</gene>
<proteinExistence type="inferred from homology"/>
<dbReference type="GO" id="GO:0016616">
    <property type="term" value="F:oxidoreductase activity, acting on the CH-OH group of donors, NAD or NADP as acceptor"/>
    <property type="evidence" value="ECO:0007669"/>
    <property type="project" value="InterPro"/>
</dbReference>
<organism evidence="5 6">
    <name type="scientific">Nocardia arthritidis</name>
    <dbReference type="NCBI Taxonomy" id="228602"/>
    <lineage>
        <taxon>Bacteria</taxon>
        <taxon>Bacillati</taxon>
        <taxon>Actinomycetota</taxon>
        <taxon>Actinomycetes</taxon>
        <taxon>Mycobacteriales</taxon>
        <taxon>Nocardiaceae</taxon>
        <taxon>Nocardia</taxon>
    </lineage>
</organism>
<dbReference type="GO" id="GO:0016020">
    <property type="term" value="C:membrane"/>
    <property type="evidence" value="ECO:0007669"/>
    <property type="project" value="TreeGrafter"/>
</dbReference>
<evidence type="ECO:0000256" key="3">
    <source>
        <dbReference type="ARBA" id="ARBA00023002"/>
    </source>
</evidence>
<accession>A0A6G9Y5K7</accession>
<evidence type="ECO:0000256" key="4">
    <source>
        <dbReference type="RuleBase" id="RU000363"/>
    </source>
</evidence>
<dbReference type="Pfam" id="PF00106">
    <property type="entry name" value="adh_short"/>
    <property type="match status" value="1"/>
</dbReference>
<dbReference type="PANTHER" id="PTHR43490">
    <property type="entry name" value="(+)-NEOMENTHOL DEHYDROGENASE"/>
    <property type="match status" value="1"/>
</dbReference>
<sequence>MGGTAWTSLRRSGAVSVDDMTKTALITGANRSIGYETARLLGALDHTVLVAARDAERGTAAADKLRAEGADARFVRLDVTDADSIAEAATLVDNEFGQLDVLVNNAGILGIVEGIDPRPSATEMATLREVFETNVFGVVAVTNAFLPLLRKAPAARIVNVSSEVGSLTSTMDQNGPLWPMAAVPYPASKAALNMVTTAYAKELWDTPIKVNAANPGYCATDFNGHSGFRTATQGAEVSVHLATLPADGPSGQLWGHLWGVGSGDECGVLPW</sequence>
<keyword evidence="3" id="KW-0560">Oxidoreductase</keyword>
<dbReference type="InterPro" id="IPR002347">
    <property type="entry name" value="SDR_fam"/>
</dbReference>
<dbReference type="SUPFAM" id="SSF51735">
    <property type="entry name" value="NAD(P)-binding Rossmann-fold domains"/>
    <property type="match status" value="1"/>
</dbReference>
<dbReference type="InterPro" id="IPR036291">
    <property type="entry name" value="NAD(P)-bd_dom_sf"/>
</dbReference>
<dbReference type="PRINTS" id="PR00081">
    <property type="entry name" value="GDHRDH"/>
</dbReference>